<keyword evidence="6" id="KW-1185">Reference proteome</keyword>
<organism evidence="5 6">
    <name type="scientific">Yanghanlia caeni</name>
    <dbReference type="NCBI Taxonomy" id="3064283"/>
    <lineage>
        <taxon>Bacteria</taxon>
        <taxon>Pseudomonadati</taxon>
        <taxon>Pseudomonadota</taxon>
        <taxon>Betaproteobacteria</taxon>
        <taxon>Burkholderiales</taxon>
        <taxon>Alcaligenaceae</taxon>
        <taxon>Yanghanlia</taxon>
    </lineage>
</organism>
<evidence type="ECO:0000313" key="5">
    <source>
        <dbReference type="EMBL" id="MDR4125327.1"/>
    </source>
</evidence>
<comment type="similarity">
    <text evidence="1 3">Belongs to the enoyl-CoA hydratase/isomerase family.</text>
</comment>
<evidence type="ECO:0000313" key="6">
    <source>
        <dbReference type="Proteomes" id="UP001232156"/>
    </source>
</evidence>
<dbReference type="InterPro" id="IPR029045">
    <property type="entry name" value="ClpP/crotonase-like_dom_sf"/>
</dbReference>
<dbReference type="Gene3D" id="1.10.12.10">
    <property type="entry name" value="Lyase 2-enoyl-coa Hydratase, Chain A, domain 2"/>
    <property type="match status" value="1"/>
</dbReference>
<dbReference type="PANTHER" id="PTHR11941:SF54">
    <property type="entry name" value="ENOYL-COA HYDRATASE, MITOCHONDRIAL"/>
    <property type="match status" value="1"/>
</dbReference>
<evidence type="ECO:0000256" key="1">
    <source>
        <dbReference type="ARBA" id="ARBA00005254"/>
    </source>
</evidence>
<protein>
    <submittedName>
        <fullName evidence="5">Enoyl-CoA hydratase-related protein</fullName>
    </submittedName>
</protein>
<dbReference type="InterPro" id="IPR001753">
    <property type="entry name" value="Enoyl-CoA_hydra/iso"/>
</dbReference>
<keyword evidence="2" id="KW-0456">Lyase</keyword>
<name>A0ABU1D4G4_9BURK</name>
<dbReference type="EMBL" id="JAUZQE010000008">
    <property type="protein sequence ID" value="MDR4125327.1"/>
    <property type="molecule type" value="Genomic_DNA"/>
</dbReference>
<evidence type="ECO:0000256" key="4">
    <source>
        <dbReference type="SAM" id="MobiDB-lite"/>
    </source>
</evidence>
<dbReference type="InterPro" id="IPR018376">
    <property type="entry name" value="Enoyl-CoA_hyd/isom_CS"/>
</dbReference>
<dbReference type="RefSeq" id="WP_347286602.1">
    <property type="nucleotide sequence ID" value="NZ_JAUZQE010000008.1"/>
</dbReference>
<evidence type="ECO:0000256" key="2">
    <source>
        <dbReference type="ARBA" id="ARBA00023239"/>
    </source>
</evidence>
<dbReference type="SUPFAM" id="SSF52096">
    <property type="entry name" value="ClpP/crotonase"/>
    <property type="match status" value="1"/>
</dbReference>
<dbReference type="PANTHER" id="PTHR11941">
    <property type="entry name" value="ENOYL-COA HYDRATASE-RELATED"/>
    <property type="match status" value="1"/>
</dbReference>
<comment type="caution">
    <text evidence="5">The sequence shown here is derived from an EMBL/GenBank/DDBJ whole genome shotgun (WGS) entry which is preliminary data.</text>
</comment>
<dbReference type="PROSITE" id="PS00166">
    <property type="entry name" value="ENOYL_COA_HYDRATASE"/>
    <property type="match status" value="1"/>
</dbReference>
<dbReference type="Pfam" id="PF00378">
    <property type="entry name" value="ECH_1"/>
    <property type="match status" value="1"/>
</dbReference>
<feature type="compositionally biased region" description="Polar residues" evidence="4">
    <location>
        <begin position="15"/>
        <end position="26"/>
    </location>
</feature>
<dbReference type="InterPro" id="IPR014748">
    <property type="entry name" value="Enoyl-CoA_hydra_C"/>
</dbReference>
<dbReference type="CDD" id="cd06558">
    <property type="entry name" value="crotonase-like"/>
    <property type="match status" value="1"/>
</dbReference>
<reference evidence="5 6" key="1">
    <citation type="submission" date="2023-08" db="EMBL/GenBank/DDBJ databases">
        <title>Alcaligenaceae gen. nov., a novel taxon isolated from the sludge of Yixing Pesticide Factory.</title>
        <authorList>
            <person name="Ruan L."/>
        </authorList>
    </citation>
    <scope>NUCLEOTIDE SEQUENCE [LARGE SCALE GENOMIC DNA]</scope>
    <source>
        <strain evidence="5 6">LG-2</strain>
    </source>
</reference>
<feature type="region of interest" description="Disordered" evidence="4">
    <location>
        <begin position="1"/>
        <end position="28"/>
    </location>
</feature>
<dbReference type="Proteomes" id="UP001232156">
    <property type="component" value="Unassembled WGS sequence"/>
</dbReference>
<proteinExistence type="inferred from homology"/>
<sequence>MTVSSSDPLARHGSTAATPAQGNPTPESALLYDTTGAVATITFNRPAALNAINIEMAQRFRDAVAQVAADPAVRVLVLRGAGRAFMAGGDVAEMAADPHVNPDRIISPVHEGVAQMAALQIPVLAVLHGAVAGAGMSFALAADLALAADNVTFQMAYTRLGANPDASGSWHLVRLLGLRKAMALTLLNEPVDAEAALQLGLVNWVVPAAELDARADALATQLAESAVQALGRSKALLRGAALRTLPEQLDAERQAFLQGARGAEFREGVEAFLQKRRPDFINTAT</sequence>
<evidence type="ECO:0000256" key="3">
    <source>
        <dbReference type="RuleBase" id="RU003707"/>
    </source>
</evidence>
<accession>A0ABU1D4G4</accession>
<dbReference type="Gene3D" id="3.90.226.10">
    <property type="entry name" value="2-enoyl-CoA Hydratase, Chain A, domain 1"/>
    <property type="match status" value="1"/>
</dbReference>
<gene>
    <name evidence="5" type="ORF">Q8947_04925</name>
</gene>